<protein>
    <submittedName>
        <fullName evidence="1">Uncharacterized protein</fullName>
    </submittedName>
</protein>
<dbReference type="OrthoDB" id="10557585at2759"/>
<feature type="non-terminal residue" evidence="1">
    <location>
        <position position="1"/>
    </location>
</feature>
<name>A0A8J4CHX3_9CHLO</name>
<evidence type="ECO:0000313" key="1">
    <source>
        <dbReference type="EMBL" id="GIL82027.1"/>
    </source>
</evidence>
<dbReference type="EMBL" id="BNCP01000022">
    <property type="protein sequence ID" value="GIL82027.1"/>
    <property type="molecule type" value="Genomic_DNA"/>
</dbReference>
<gene>
    <name evidence="1" type="ORF">Vretifemale_10975</name>
</gene>
<evidence type="ECO:0000313" key="2">
    <source>
        <dbReference type="Proteomes" id="UP000747110"/>
    </source>
</evidence>
<dbReference type="InterPro" id="IPR016024">
    <property type="entry name" value="ARM-type_fold"/>
</dbReference>
<sequence>MNSVLILHGRLAALSACAEKLDVRGRAAMVSVALEIASPSQQFLSDLYDVCTLSVASSKCTAGNAPDDSLSSTGSVSGECVSGGSAAQLCATCTAAALHYLSQQDGRVVQQFLDAFFLPLLSQRAALPDKTCRLQACTGLVALLISNRLWSQLEQLVRRCCHALETAATVDPGGASKLPLPVACTLLTVTVQQLCPLVSVAEELTAGVQAWTRGVWHRREVHRREVHRREVHRREVQDDASRLSCTPNDKERHLIRGATPASNGENTVTTAANAANMLRWLLSQLRPALRSLLPSPSASARQTALRVLVPITLNVAQACGEEDVRHVSETESRR</sequence>
<dbReference type="Proteomes" id="UP000747110">
    <property type="component" value="Unassembled WGS sequence"/>
</dbReference>
<comment type="caution">
    <text evidence="1">The sequence shown here is derived from an EMBL/GenBank/DDBJ whole genome shotgun (WGS) entry which is preliminary data.</text>
</comment>
<reference evidence="1" key="1">
    <citation type="journal article" date="2021" name="Proc. Natl. Acad. Sci. U.S.A.">
        <title>Three genomes in the algal genus Volvox reveal the fate of a haploid sex-determining region after a transition to homothallism.</title>
        <authorList>
            <person name="Yamamoto K."/>
            <person name="Hamaji T."/>
            <person name="Kawai-Toyooka H."/>
            <person name="Matsuzaki R."/>
            <person name="Takahashi F."/>
            <person name="Nishimura Y."/>
            <person name="Kawachi M."/>
            <person name="Noguchi H."/>
            <person name="Minakuchi Y."/>
            <person name="Umen J.G."/>
            <person name="Toyoda A."/>
            <person name="Nozaki H."/>
        </authorList>
    </citation>
    <scope>NUCLEOTIDE SEQUENCE</scope>
    <source>
        <strain evidence="1">NIES-3786</strain>
    </source>
</reference>
<accession>A0A8J4CHX3</accession>
<organism evidence="1 2">
    <name type="scientific">Volvox reticuliferus</name>
    <dbReference type="NCBI Taxonomy" id="1737510"/>
    <lineage>
        <taxon>Eukaryota</taxon>
        <taxon>Viridiplantae</taxon>
        <taxon>Chlorophyta</taxon>
        <taxon>core chlorophytes</taxon>
        <taxon>Chlorophyceae</taxon>
        <taxon>CS clade</taxon>
        <taxon>Chlamydomonadales</taxon>
        <taxon>Volvocaceae</taxon>
        <taxon>Volvox</taxon>
    </lineage>
</organism>
<proteinExistence type="predicted"/>
<dbReference type="AlphaFoldDB" id="A0A8J4CHX3"/>
<dbReference type="SUPFAM" id="SSF48371">
    <property type="entry name" value="ARM repeat"/>
    <property type="match status" value="1"/>
</dbReference>
<keyword evidence="2" id="KW-1185">Reference proteome</keyword>